<organism evidence="8 9">
    <name type="scientific">Methylobacterium terricola</name>
    <dbReference type="NCBI Taxonomy" id="2583531"/>
    <lineage>
        <taxon>Bacteria</taxon>
        <taxon>Pseudomonadati</taxon>
        <taxon>Pseudomonadota</taxon>
        <taxon>Alphaproteobacteria</taxon>
        <taxon>Hyphomicrobiales</taxon>
        <taxon>Methylobacteriaceae</taxon>
        <taxon>Methylobacterium</taxon>
    </lineage>
</organism>
<gene>
    <name evidence="8" type="ORF">FF100_18440</name>
</gene>
<dbReference type="InterPro" id="IPR037069">
    <property type="entry name" value="AcylCoA_DH/ox_N_sf"/>
</dbReference>
<dbReference type="SUPFAM" id="SSF47203">
    <property type="entry name" value="Acyl-CoA dehydrogenase C-terminal domain-like"/>
    <property type="match status" value="1"/>
</dbReference>
<reference evidence="8 9" key="1">
    <citation type="submission" date="2019-06" db="EMBL/GenBank/DDBJ databases">
        <title>Genome of Methylobacterium sp. 17Sr1-39.</title>
        <authorList>
            <person name="Seo T."/>
        </authorList>
    </citation>
    <scope>NUCLEOTIDE SEQUENCE [LARGE SCALE GENOMIC DNA]</scope>
    <source>
        <strain evidence="8 9">17Sr1-39</strain>
    </source>
</reference>
<evidence type="ECO:0000256" key="4">
    <source>
        <dbReference type="ARBA" id="ARBA00022827"/>
    </source>
</evidence>
<dbReference type="Pfam" id="PF02771">
    <property type="entry name" value="Acyl-CoA_dh_N"/>
    <property type="match status" value="1"/>
</dbReference>
<dbReference type="InterPro" id="IPR013786">
    <property type="entry name" value="AcylCoA_DH/ox_N"/>
</dbReference>
<dbReference type="PANTHER" id="PTHR43884">
    <property type="entry name" value="ACYL-COA DEHYDROGENASE"/>
    <property type="match status" value="1"/>
</dbReference>
<evidence type="ECO:0000259" key="6">
    <source>
        <dbReference type="Pfam" id="PF00441"/>
    </source>
</evidence>
<dbReference type="EMBL" id="VDDA01000008">
    <property type="protein sequence ID" value="TNC11628.1"/>
    <property type="molecule type" value="Genomic_DNA"/>
</dbReference>
<dbReference type="InterPro" id="IPR009100">
    <property type="entry name" value="AcylCoA_DH/oxidase_NM_dom_sf"/>
</dbReference>
<dbReference type="Gene3D" id="1.10.540.10">
    <property type="entry name" value="Acyl-CoA dehydrogenase/oxidase, N-terminal domain"/>
    <property type="match status" value="1"/>
</dbReference>
<dbReference type="InterPro" id="IPR036250">
    <property type="entry name" value="AcylCo_DH-like_C"/>
</dbReference>
<dbReference type="RefSeq" id="WP_139037148.1">
    <property type="nucleotide sequence ID" value="NZ_VDDA01000008.1"/>
</dbReference>
<keyword evidence="5" id="KW-0560">Oxidoreductase</keyword>
<dbReference type="OrthoDB" id="2450120at2"/>
<keyword evidence="3" id="KW-0285">Flavoprotein</keyword>
<comment type="cofactor">
    <cofactor evidence="1">
        <name>FAD</name>
        <dbReference type="ChEBI" id="CHEBI:57692"/>
    </cofactor>
</comment>
<protein>
    <submittedName>
        <fullName evidence="8">Acyl-CoA dehydrogenase</fullName>
    </submittedName>
</protein>
<evidence type="ECO:0000256" key="3">
    <source>
        <dbReference type="ARBA" id="ARBA00022630"/>
    </source>
</evidence>
<dbReference type="GO" id="GO:0050660">
    <property type="term" value="F:flavin adenine dinucleotide binding"/>
    <property type="evidence" value="ECO:0007669"/>
    <property type="project" value="InterPro"/>
</dbReference>
<proteinExistence type="inferred from homology"/>
<evidence type="ECO:0000313" key="9">
    <source>
        <dbReference type="Proteomes" id="UP000305267"/>
    </source>
</evidence>
<evidence type="ECO:0000256" key="5">
    <source>
        <dbReference type="ARBA" id="ARBA00023002"/>
    </source>
</evidence>
<name>A0A5C4LFU6_9HYPH</name>
<evidence type="ECO:0000256" key="2">
    <source>
        <dbReference type="ARBA" id="ARBA00009347"/>
    </source>
</evidence>
<dbReference type="AlphaFoldDB" id="A0A5C4LFU6"/>
<dbReference type="InterPro" id="IPR009075">
    <property type="entry name" value="AcylCo_DH/oxidase_C"/>
</dbReference>
<sequence>MMDSPSGFQADEAGAMLRETADRLLADRLTPQARAQAAEGEWPDDVWAALDEVGLPAAILPEEAGGFGVPVADALSLLTVAGRHALPLPLADTMLAGLLLARAGIQVPAGPLAVAQGSDVRLDRAGRATGQAWGVPWGRHARAVVVLADSPGGPVLIALPQAALTVEPGTDIAGDPSDAVRFEAVSAEGAPAPFGAADLRAAGAATRALMIAGALGAVGTMTVGYAGERRQFGRAIGQFQAVQQSLAVLAGQAASAAAAADLAAEAVAAWAASPGPGLLPAVAAAKIRTGEAAGQAVAIAHQVHGAIGFTEEHRLHHYTGRLRAWRDAFGRESEWAQVLGRHLIAAGPEGLWPAITAV</sequence>
<dbReference type="Gene3D" id="1.20.140.10">
    <property type="entry name" value="Butyryl-CoA Dehydrogenase, subunit A, domain 3"/>
    <property type="match status" value="1"/>
</dbReference>
<keyword evidence="4" id="KW-0274">FAD</keyword>
<accession>A0A5C4LFU6</accession>
<feature type="domain" description="Acyl-CoA dehydrogenase/oxidase N-terminal" evidence="7">
    <location>
        <begin position="15"/>
        <end position="103"/>
    </location>
</feature>
<evidence type="ECO:0000313" key="8">
    <source>
        <dbReference type="EMBL" id="TNC11628.1"/>
    </source>
</evidence>
<dbReference type="PANTHER" id="PTHR43884:SF20">
    <property type="entry name" value="ACYL-COA DEHYDROGENASE FADE28"/>
    <property type="match status" value="1"/>
</dbReference>
<comment type="similarity">
    <text evidence="2">Belongs to the acyl-CoA dehydrogenase family.</text>
</comment>
<dbReference type="GO" id="GO:0003995">
    <property type="term" value="F:acyl-CoA dehydrogenase activity"/>
    <property type="evidence" value="ECO:0007669"/>
    <property type="project" value="TreeGrafter"/>
</dbReference>
<keyword evidence="9" id="KW-1185">Reference proteome</keyword>
<evidence type="ECO:0000256" key="1">
    <source>
        <dbReference type="ARBA" id="ARBA00001974"/>
    </source>
</evidence>
<evidence type="ECO:0000259" key="7">
    <source>
        <dbReference type="Pfam" id="PF02771"/>
    </source>
</evidence>
<feature type="domain" description="Acyl-CoA dehydrogenase/oxidase C-terminal" evidence="6">
    <location>
        <begin position="206"/>
        <end position="326"/>
    </location>
</feature>
<dbReference type="Proteomes" id="UP000305267">
    <property type="component" value="Unassembled WGS sequence"/>
</dbReference>
<dbReference type="SUPFAM" id="SSF56645">
    <property type="entry name" value="Acyl-CoA dehydrogenase NM domain-like"/>
    <property type="match status" value="1"/>
</dbReference>
<dbReference type="Pfam" id="PF00441">
    <property type="entry name" value="Acyl-CoA_dh_1"/>
    <property type="match status" value="1"/>
</dbReference>
<comment type="caution">
    <text evidence="8">The sequence shown here is derived from an EMBL/GenBank/DDBJ whole genome shotgun (WGS) entry which is preliminary data.</text>
</comment>